<dbReference type="AlphaFoldDB" id="A0A840S9S4"/>
<evidence type="ECO:0000259" key="5">
    <source>
        <dbReference type="Pfam" id="PF01370"/>
    </source>
</evidence>
<gene>
    <name evidence="6" type="ORF">HNQ51_003729</name>
</gene>
<dbReference type="PANTHER" id="PTHR43078">
    <property type="entry name" value="UDP-GLUCURONIC ACID DECARBOXYLASE-RELATED"/>
    <property type="match status" value="1"/>
</dbReference>
<dbReference type="GO" id="GO:0008460">
    <property type="term" value="F:dTDP-glucose 4,6-dehydratase activity"/>
    <property type="evidence" value="ECO:0007669"/>
    <property type="project" value="UniProtKB-EC"/>
</dbReference>
<dbReference type="InterPro" id="IPR044516">
    <property type="entry name" value="UXS-like"/>
</dbReference>
<sequence length="335" mass="35526">MSLAAPLDLQSLAGQRILISGAAGFLGGALARRLATLPGTRIVALVRNAARARSRLADIAPAVEFLEWDLNRIAVPDLGGPVDQVIHAAAQASPRFYGSDPVGTLMPNAVGTAALLQAAQAAGAKGFVFVSSSEVYGTVSSETALAETDGGRVDCASLRACYAESKRLGETLCVAWHQQHGLPTYIVRPFHTYGPGLTAEDGRVFADFAFAVARGMPLVMTSDGSARRAFCYADDAVEGLLTVLLKGQPATPYNLANPQAELSVRELAELLVSIGQDLGLPTRLEQRPPPGGYLPSPFNRLVPDIGRLQALGWQPQIGAREGFTRFIEHIRRSEA</sequence>
<dbReference type="RefSeq" id="WP_175423600.1">
    <property type="nucleotide sequence ID" value="NZ_CP040709.1"/>
</dbReference>
<dbReference type="EC" id="4.2.1.46" evidence="6"/>
<keyword evidence="3" id="KW-0520">NAD</keyword>
<evidence type="ECO:0000256" key="4">
    <source>
        <dbReference type="ARBA" id="ARBA00023239"/>
    </source>
</evidence>
<feature type="domain" description="NAD-dependent epimerase/dehydratase" evidence="5">
    <location>
        <begin position="17"/>
        <end position="256"/>
    </location>
</feature>
<dbReference type="EMBL" id="JACHHO010000011">
    <property type="protein sequence ID" value="MBB5206383.1"/>
    <property type="molecule type" value="Genomic_DNA"/>
</dbReference>
<keyword evidence="4 6" id="KW-0456">Lyase</keyword>
<evidence type="ECO:0000256" key="2">
    <source>
        <dbReference type="ARBA" id="ARBA00022793"/>
    </source>
</evidence>
<reference evidence="6 7" key="1">
    <citation type="submission" date="2020-08" db="EMBL/GenBank/DDBJ databases">
        <title>Genomic Encyclopedia of Type Strains, Phase IV (KMG-IV): sequencing the most valuable type-strain genomes for metagenomic binning, comparative biology and taxonomic classification.</title>
        <authorList>
            <person name="Goeker M."/>
        </authorList>
    </citation>
    <scope>NUCLEOTIDE SEQUENCE [LARGE SCALE GENOMIC DNA]</scope>
    <source>
        <strain evidence="6 7">DSM 23958</strain>
    </source>
</reference>
<dbReference type="GO" id="GO:0048040">
    <property type="term" value="F:UDP-glucuronate decarboxylase activity"/>
    <property type="evidence" value="ECO:0007669"/>
    <property type="project" value="TreeGrafter"/>
</dbReference>
<evidence type="ECO:0000313" key="7">
    <source>
        <dbReference type="Proteomes" id="UP000554837"/>
    </source>
</evidence>
<dbReference type="InterPro" id="IPR001509">
    <property type="entry name" value="Epimerase_deHydtase"/>
</dbReference>
<keyword evidence="2" id="KW-0210">Decarboxylase</keyword>
<dbReference type="Pfam" id="PF01370">
    <property type="entry name" value="Epimerase"/>
    <property type="match status" value="1"/>
</dbReference>
<accession>A0A840S9S4</accession>
<organism evidence="6 7">
    <name type="scientific">Inhella inkyongensis</name>
    <dbReference type="NCBI Taxonomy" id="392593"/>
    <lineage>
        <taxon>Bacteria</taxon>
        <taxon>Pseudomonadati</taxon>
        <taxon>Pseudomonadota</taxon>
        <taxon>Betaproteobacteria</taxon>
        <taxon>Burkholderiales</taxon>
        <taxon>Sphaerotilaceae</taxon>
        <taxon>Inhella</taxon>
    </lineage>
</organism>
<dbReference type="SUPFAM" id="SSF51735">
    <property type="entry name" value="NAD(P)-binding Rossmann-fold domains"/>
    <property type="match status" value="1"/>
</dbReference>
<dbReference type="PANTHER" id="PTHR43078:SF6">
    <property type="entry name" value="UDP-GLUCURONIC ACID DECARBOXYLASE 1"/>
    <property type="match status" value="1"/>
</dbReference>
<dbReference type="Gene3D" id="3.40.50.720">
    <property type="entry name" value="NAD(P)-binding Rossmann-like Domain"/>
    <property type="match status" value="1"/>
</dbReference>
<evidence type="ECO:0000313" key="6">
    <source>
        <dbReference type="EMBL" id="MBB5206383.1"/>
    </source>
</evidence>
<name>A0A840S9S4_9BURK</name>
<protein>
    <submittedName>
        <fullName evidence="6">dTDP-glucose 4,6-dehydratase</fullName>
        <ecNumber evidence="6">4.2.1.46</ecNumber>
    </submittedName>
</protein>
<dbReference type="GO" id="GO:0070403">
    <property type="term" value="F:NAD+ binding"/>
    <property type="evidence" value="ECO:0007669"/>
    <property type="project" value="InterPro"/>
</dbReference>
<dbReference type="GO" id="GO:0005737">
    <property type="term" value="C:cytoplasm"/>
    <property type="evidence" value="ECO:0007669"/>
    <property type="project" value="TreeGrafter"/>
</dbReference>
<proteinExistence type="predicted"/>
<dbReference type="GO" id="GO:0042732">
    <property type="term" value="P:D-xylose metabolic process"/>
    <property type="evidence" value="ECO:0007669"/>
    <property type="project" value="InterPro"/>
</dbReference>
<dbReference type="Proteomes" id="UP000554837">
    <property type="component" value="Unassembled WGS sequence"/>
</dbReference>
<dbReference type="InterPro" id="IPR036291">
    <property type="entry name" value="NAD(P)-bd_dom_sf"/>
</dbReference>
<keyword evidence="7" id="KW-1185">Reference proteome</keyword>
<evidence type="ECO:0000256" key="1">
    <source>
        <dbReference type="ARBA" id="ARBA00001911"/>
    </source>
</evidence>
<comment type="caution">
    <text evidence="6">The sequence shown here is derived from an EMBL/GenBank/DDBJ whole genome shotgun (WGS) entry which is preliminary data.</text>
</comment>
<comment type="cofactor">
    <cofactor evidence="1">
        <name>NAD(+)</name>
        <dbReference type="ChEBI" id="CHEBI:57540"/>
    </cofactor>
</comment>
<evidence type="ECO:0000256" key="3">
    <source>
        <dbReference type="ARBA" id="ARBA00023027"/>
    </source>
</evidence>